<evidence type="ECO:0000259" key="3">
    <source>
        <dbReference type="Pfam" id="PF03795"/>
    </source>
</evidence>
<keyword evidence="5" id="KW-1185">Reference proteome</keyword>
<accession>A0ABW2DUH5</accession>
<protein>
    <submittedName>
        <fullName evidence="4">YciI family protein</fullName>
    </submittedName>
</protein>
<dbReference type="SUPFAM" id="SSF54909">
    <property type="entry name" value="Dimeric alpha+beta barrel"/>
    <property type="match status" value="1"/>
</dbReference>
<organism evidence="4 5">
    <name type="scientific">Rufibacter roseus</name>
    <dbReference type="NCBI Taxonomy" id="1567108"/>
    <lineage>
        <taxon>Bacteria</taxon>
        <taxon>Pseudomonadati</taxon>
        <taxon>Bacteroidota</taxon>
        <taxon>Cytophagia</taxon>
        <taxon>Cytophagales</taxon>
        <taxon>Hymenobacteraceae</taxon>
        <taxon>Rufibacter</taxon>
    </lineage>
</organism>
<dbReference type="Gene3D" id="3.30.70.1060">
    <property type="entry name" value="Dimeric alpha+beta barrel"/>
    <property type="match status" value="1"/>
</dbReference>
<evidence type="ECO:0000256" key="1">
    <source>
        <dbReference type="ARBA" id="ARBA00007689"/>
    </source>
</evidence>
<evidence type="ECO:0000313" key="5">
    <source>
        <dbReference type="Proteomes" id="UP001596405"/>
    </source>
</evidence>
<feature type="domain" description="YCII-related" evidence="3">
    <location>
        <begin position="48"/>
        <end position="131"/>
    </location>
</feature>
<proteinExistence type="inferred from homology"/>
<dbReference type="InterPro" id="IPR005545">
    <property type="entry name" value="YCII"/>
</dbReference>
<evidence type="ECO:0000256" key="2">
    <source>
        <dbReference type="SAM" id="SignalP"/>
    </source>
</evidence>
<feature type="signal peptide" evidence="2">
    <location>
        <begin position="1"/>
        <end position="21"/>
    </location>
</feature>
<comment type="caution">
    <text evidence="4">The sequence shown here is derived from an EMBL/GenBank/DDBJ whole genome shotgun (WGS) entry which is preliminary data.</text>
</comment>
<comment type="similarity">
    <text evidence="1">Belongs to the YciI family.</text>
</comment>
<evidence type="ECO:0000313" key="4">
    <source>
        <dbReference type="EMBL" id="MFC7000113.1"/>
    </source>
</evidence>
<dbReference type="Proteomes" id="UP001596405">
    <property type="component" value="Unassembled WGS sequence"/>
</dbReference>
<name>A0ABW2DUH5_9BACT</name>
<feature type="chain" id="PRO_5046911532" evidence="2">
    <location>
        <begin position="22"/>
        <end position="152"/>
    </location>
</feature>
<sequence length="152" mass="17052">MKSFFLLLLLLVMGQTLQAQTQNPTYNKALADSLGADDYGMKKYVFVILKTGPNKIQDKERVSQLFRGHMENINRLASQNKLVVAGPFMKNDKAYRGLFILNVETIAEANALLQTDPAVKEKLLEAELFEWYGSAALPVYLPVSESITKIKP</sequence>
<reference evidence="5" key="1">
    <citation type="journal article" date="2019" name="Int. J. Syst. Evol. Microbiol.">
        <title>The Global Catalogue of Microorganisms (GCM) 10K type strain sequencing project: providing services to taxonomists for standard genome sequencing and annotation.</title>
        <authorList>
            <consortium name="The Broad Institute Genomics Platform"/>
            <consortium name="The Broad Institute Genome Sequencing Center for Infectious Disease"/>
            <person name="Wu L."/>
            <person name="Ma J."/>
        </authorList>
    </citation>
    <scope>NUCLEOTIDE SEQUENCE [LARGE SCALE GENOMIC DNA]</scope>
    <source>
        <strain evidence="5">CGMCC 4.7393</strain>
    </source>
</reference>
<dbReference type="InterPro" id="IPR011008">
    <property type="entry name" value="Dimeric_a/b-barrel"/>
</dbReference>
<dbReference type="EMBL" id="JBHSYQ010000016">
    <property type="protein sequence ID" value="MFC7000113.1"/>
    <property type="molecule type" value="Genomic_DNA"/>
</dbReference>
<gene>
    <name evidence="4" type="ORF">ACFQHR_20945</name>
</gene>
<keyword evidence="2" id="KW-0732">Signal</keyword>
<dbReference type="Pfam" id="PF03795">
    <property type="entry name" value="YCII"/>
    <property type="match status" value="1"/>
</dbReference>
<dbReference type="RefSeq" id="WP_066624647.1">
    <property type="nucleotide sequence ID" value="NZ_JBHSYQ010000016.1"/>
</dbReference>